<accession>A0ABD5ZNW5</accession>
<dbReference type="InterPro" id="IPR058420">
    <property type="entry name" value="DUF8107"/>
</dbReference>
<proteinExistence type="predicted"/>
<dbReference type="EMBL" id="JBHTAP010000001">
    <property type="protein sequence ID" value="MFC7235262.1"/>
    <property type="molecule type" value="Genomic_DNA"/>
</dbReference>
<feature type="transmembrane region" description="Helical" evidence="1">
    <location>
        <begin position="7"/>
        <end position="27"/>
    </location>
</feature>
<organism evidence="3 4">
    <name type="scientific">Halosegnis marinus</name>
    <dbReference type="NCBI Taxonomy" id="3034023"/>
    <lineage>
        <taxon>Archaea</taxon>
        <taxon>Methanobacteriati</taxon>
        <taxon>Methanobacteriota</taxon>
        <taxon>Stenosarchaea group</taxon>
        <taxon>Halobacteria</taxon>
        <taxon>Halobacteriales</taxon>
        <taxon>Natronomonadaceae</taxon>
        <taxon>Halosegnis</taxon>
    </lineage>
</organism>
<evidence type="ECO:0000313" key="3">
    <source>
        <dbReference type="EMBL" id="MFC7235262.1"/>
    </source>
</evidence>
<name>A0ABD5ZNW5_9EURY</name>
<dbReference type="RefSeq" id="WP_276233393.1">
    <property type="nucleotide sequence ID" value="NZ_CP119802.1"/>
</dbReference>
<keyword evidence="1" id="KW-0812">Transmembrane</keyword>
<feature type="transmembrane region" description="Helical" evidence="1">
    <location>
        <begin position="39"/>
        <end position="58"/>
    </location>
</feature>
<dbReference type="Pfam" id="PF26409">
    <property type="entry name" value="DUF8107"/>
    <property type="match status" value="1"/>
</dbReference>
<keyword evidence="1" id="KW-0472">Membrane</keyword>
<evidence type="ECO:0000259" key="2">
    <source>
        <dbReference type="Pfam" id="PF26409"/>
    </source>
</evidence>
<dbReference type="Proteomes" id="UP001596398">
    <property type="component" value="Unassembled WGS sequence"/>
</dbReference>
<sequence length="59" mass="6237">MARDGDIRVLLVLDLLLSAAFAGLVLWGMDFAGVAEFTLPNLAFATAALAALTYVVVLR</sequence>
<reference evidence="3 4" key="1">
    <citation type="journal article" date="2019" name="Int. J. Syst. Evol. Microbiol.">
        <title>The Global Catalogue of Microorganisms (GCM) 10K type strain sequencing project: providing services to taxonomists for standard genome sequencing and annotation.</title>
        <authorList>
            <consortium name="The Broad Institute Genomics Platform"/>
            <consortium name="The Broad Institute Genome Sequencing Center for Infectious Disease"/>
            <person name="Wu L."/>
            <person name="Ma J."/>
        </authorList>
    </citation>
    <scope>NUCLEOTIDE SEQUENCE [LARGE SCALE GENOMIC DNA]</scope>
    <source>
        <strain evidence="3 4">DT85</strain>
    </source>
</reference>
<dbReference type="GeneID" id="79266952"/>
<evidence type="ECO:0000313" key="4">
    <source>
        <dbReference type="Proteomes" id="UP001596398"/>
    </source>
</evidence>
<gene>
    <name evidence="3" type="ORF">ACFQJ4_08045</name>
</gene>
<keyword evidence="4" id="KW-1185">Reference proteome</keyword>
<evidence type="ECO:0000256" key="1">
    <source>
        <dbReference type="SAM" id="Phobius"/>
    </source>
</evidence>
<feature type="domain" description="DUF8107" evidence="2">
    <location>
        <begin position="4"/>
        <end position="57"/>
    </location>
</feature>
<protein>
    <recommendedName>
        <fullName evidence="2">DUF8107 domain-containing protein</fullName>
    </recommendedName>
</protein>
<dbReference type="AlphaFoldDB" id="A0ABD5ZNW5"/>
<comment type="caution">
    <text evidence="3">The sequence shown here is derived from an EMBL/GenBank/DDBJ whole genome shotgun (WGS) entry which is preliminary data.</text>
</comment>
<keyword evidence="1" id="KW-1133">Transmembrane helix</keyword>